<dbReference type="SMART" id="SM00965">
    <property type="entry name" value="STN"/>
    <property type="match status" value="1"/>
</dbReference>
<dbReference type="InterPro" id="IPR038591">
    <property type="entry name" value="NolW-like_sf"/>
</dbReference>
<dbReference type="Proteomes" id="UP000199411">
    <property type="component" value="Unassembled WGS sequence"/>
</dbReference>
<dbReference type="NCBIfam" id="TIGR02515">
    <property type="entry name" value="IV_pilus_PilQ"/>
    <property type="match status" value="1"/>
</dbReference>
<dbReference type="InterPro" id="IPR051808">
    <property type="entry name" value="Type_IV_pilus_biogenesis"/>
</dbReference>
<dbReference type="EMBL" id="FMYU01000001">
    <property type="protein sequence ID" value="SDC00000.1"/>
    <property type="molecule type" value="Genomic_DNA"/>
</dbReference>
<evidence type="ECO:0000313" key="9">
    <source>
        <dbReference type="EMBL" id="SDC00000.1"/>
    </source>
</evidence>
<feature type="domain" description="Secretin/TonB short N-terminal" evidence="8">
    <location>
        <begin position="310"/>
        <end position="358"/>
    </location>
</feature>
<dbReference type="InterPro" id="IPR004846">
    <property type="entry name" value="T2SS/T3SS_dom"/>
</dbReference>
<name>A0A1G6I0N0_9BACT</name>
<evidence type="ECO:0000256" key="2">
    <source>
        <dbReference type="ARBA" id="ARBA00022729"/>
    </source>
</evidence>
<dbReference type="Gene3D" id="3.30.1370.120">
    <property type="match status" value="1"/>
</dbReference>
<dbReference type="GO" id="GO:0009279">
    <property type="term" value="C:cell outer membrane"/>
    <property type="evidence" value="ECO:0007669"/>
    <property type="project" value="UniProtKB-SubCell"/>
</dbReference>
<sequence length="714" mass="78307">MNKKYLLSIVLFLIAINYSFAFQKATSVNSLSFDKNKCVIKGNGYMFYKTFALEKDNTKILAIDILGIKSYNPAIPSLILANDSNAVSLIKLALHNDKNIGLRVVFYLKDNAQYQIDRNNDTITVVFNENSLPQNVKKIEPQTVSNELPKQPVESPVEAIANSSANSKQNEIESITSTTIRNKTQIKISTSKKPVYEVKHENGNILITIKDVGPSKPLISNSSKLIENIVTNIEKNDYIIKVLTSNAKIDEIASSDKSIFVVLSPQQSVEDLNIVSKEHQKEFVGKKISFDVRDADLQDVLRVIAAAANLNVMIGDSVKGKITMRLMNIPWDEALDLIAKQQGLVVQKQGNVLLINSAAEAAKLTKEQLEAITMQQNLERKNDAVAKIIKLNYIDPDYAKNIIDSLVYNKQKESIGFVVADKVNNSIICYDTKQNIQKIENIVKAIDVKKREIEISAKIVIVSKGYERDLGIQWGGNYAQKVFGQNSYLAIGGSSLPLSVSGSGSTSAAGINTGGFSVNNAFANSNYIVNTPAAHQFGNLSLMIGNVMANYNLDLKLSLAEINNYSKTLSSPKVITLDNQEATVESGQEIPYTTITTTGTQSTSFKDAVLSLKVTPHITNNGDIIMKLDIKKDSPGAPAPNGELTINKNNITSTVIVKNGQTIAIGGVYETTTSKSENGIPFLKSIPLLGWLFKSQTITKPESELYIFITPKIL</sequence>
<keyword evidence="10" id="KW-1185">Reference proteome</keyword>
<accession>A0A1G6I0N0</accession>
<comment type="similarity">
    <text evidence="5">Belongs to the bacterial secretin family.</text>
</comment>
<feature type="chain" id="PRO_5011775124" evidence="7">
    <location>
        <begin position="22"/>
        <end position="714"/>
    </location>
</feature>
<proteinExistence type="inferred from homology"/>
<feature type="signal peptide" evidence="7">
    <location>
        <begin position="1"/>
        <end position="21"/>
    </location>
</feature>
<comment type="subcellular location">
    <subcellularLocation>
        <location evidence="6">Cell outer membrane</location>
    </subcellularLocation>
</comment>
<evidence type="ECO:0000256" key="4">
    <source>
        <dbReference type="ARBA" id="ARBA00023237"/>
    </source>
</evidence>
<dbReference type="Gene3D" id="3.30.1370.130">
    <property type="match status" value="1"/>
</dbReference>
<evidence type="ECO:0000259" key="8">
    <source>
        <dbReference type="SMART" id="SM00965"/>
    </source>
</evidence>
<keyword evidence="1 6" id="KW-0813">Transport</keyword>
<protein>
    <submittedName>
        <fullName evidence="9">Type IV pilus assembly protein PilQ</fullName>
    </submittedName>
</protein>
<dbReference type="RefSeq" id="WP_092127501.1">
    <property type="nucleotide sequence ID" value="NZ_FMYU01000001.1"/>
</dbReference>
<keyword evidence="3" id="KW-0472">Membrane</keyword>
<dbReference type="InterPro" id="IPR011662">
    <property type="entry name" value="Secretin/TonB_short_N"/>
</dbReference>
<dbReference type="AlphaFoldDB" id="A0A1G6I0N0"/>
<keyword evidence="2 7" id="KW-0732">Signal</keyword>
<evidence type="ECO:0000256" key="3">
    <source>
        <dbReference type="ARBA" id="ARBA00023136"/>
    </source>
</evidence>
<evidence type="ECO:0000313" key="10">
    <source>
        <dbReference type="Proteomes" id="UP000199411"/>
    </source>
</evidence>
<gene>
    <name evidence="9" type="ORF">SAMN05660835_00181</name>
</gene>
<dbReference type="PANTHER" id="PTHR30604:SF1">
    <property type="entry name" value="DNA UTILIZATION PROTEIN HOFQ"/>
    <property type="match status" value="1"/>
</dbReference>
<dbReference type="Pfam" id="PF03958">
    <property type="entry name" value="Secretin_N"/>
    <property type="match status" value="1"/>
</dbReference>
<reference evidence="10" key="1">
    <citation type="submission" date="2016-10" db="EMBL/GenBank/DDBJ databases">
        <authorList>
            <person name="Varghese N."/>
            <person name="Submissions S."/>
        </authorList>
    </citation>
    <scope>NUCLEOTIDE SEQUENCE [LARGE SCALE GENOMIC DNA]</scope>
    <source>
        <strain evidence="10">DSM 8415</strain>
    </source>
</reference>
<evidence type="ECO:0000256" key="6">
    <source>
        <dbReference type="RuleBase" id="RU004004"/>
    </source>
</evidence>
<dbReference type="OrthoDB" id="9775455at2"/>
<evidence type="ECO:0000256" key="7">
    <source>
        <dbReference type="SAM" id="SignalP"/>
    </source>
</evidence>
<organism evidence="9 10">
    <name type="scientific">Desulfurella multipotens</name>
    <dbReference type="NCBI Taxonomy" id="79269"/>
    <lineage>
        <taxon>Bacteria</taxon>
        <taxon>Pseudomonadati</taxon>
        <taxon>Campylobacterota</taxon>
        <taxon>Desulfurellia</taxon>
        <taxon>Desulfurellales</taxon>
        <taxon>Desulfurellaceae</taxon>
        <taxon>Desulfurella</taxon>
    </lineage>
</organism>
<dbReference type="PANTHER" id="PTHR30604">
    <property type="entry name" value="PROTEIN TRANSPORT PROTEIN HOFQ"/>
    <property type="match status" value="1"/>
</dbReference>
<evidence type="ECO:0000256" key="5">
    <source>
        <dbReference type="RuleBase" id="RU004003"/>
    </source>
</evidence>
<dbReference type="InterPro" id="IPR013355">
    <property type="entry name" value="Pilus_4_PilQ"/>
</dbReference>
<evidence type="ECO:0000256" key="1">
    <source>
        <dbReference type="ARBA" id="ARBA00022448"/>
    </source>
</evidence>
<dbReference type="GO" id="GO:0009306">
    <property type="term" value="P:protein secretion"/>
    <property type="evidence" value="ECO:0007669"/>
    <property type="project" value="InterPro"/>
</dbReference>
<keyword evidence="4" id="KW-0998">Cell outer membrane</keyword>
<dbReference type="Pfam" id="PF00263">
    <property type="entry name" value="Secretin"/>
    <property type="match status" value="1"/>
</dbReference>
<dbReference type="InterPro" id="IPR005644">
    <property type="entry name" value="NolW-like"/>
</dbReference>